<evidence type="ECO:0000313" key="6">
    <source>
        <dbReference type="Proteomes" id="UP000009168"/>
    </source>
</evidence>
<feature type="region of interest" description="Disordered" evidence="2">
    <location>
        <begin position="638"/>
        <end position="673"/>
    </location>
</feature>
<feature type="transmembrane region" description="Helical" evidence="3">
    <location>
        <begin position="534"/>
        <end position="554"/>
    </location>
</feature>
<accession>A4VCU4</accession>
<dbReference type="AlphaFoldDB" id="A4VCU4"/>
<keyword evidence="1" id="KW-0175">Coiled coil</keyword>
<evidence type="ECO:0000256" key="1">
    <source>
        <dbReference type="SAM" id="Coils"/>
    </source>
</evidence>
<evidence type="ECO:0000256" key="3">
    <source>
        <dbReference type="SAM" id="Phobius"/>
    </source>
</evidence>
<feature type="compositionally biased region" description="Polar residues" evidence="2">
    <location>
        <begin position="592"/>
        <end position="609"/>
    </location>
</feature>
<dbReference type="HOGENOM" id="CLU_252403_0_0_1"/>
<keyword evidence="3" id="KW-1133">Transmembrane helix</keyword>
<dbReference type="EMBL" id="GG662441">
    <property type="protein sequence ID" value="EDK31348.2"/>
    <property type="molecule type" value="Genomic_DNA"/>
</dbReference>
<keyword evidence="3 5" id="KW-0812">Transmembrane</keyword>
<feature type="compositionally biased region" description="Basic and acidic residues" evidence="2">
    <location>
        <begin position="573"/>
        <end position="591"/>
    </location>
</feature>
<feature type="coiled-coil region" evidence="1">
    <location>
        <begin position="676"/>
        <end position="716"/>
    </location>
</feature>
<evidence type="ECO:0000256" key="2">
    <source>
        <dbReference type="SAM" id="MobiDB-lite"/>
    </source>
</evidence>
<keyword evidence="3" id="KW-0472">Membrane</keyword>
<feature type="signal peptide" evidence="4">
    <location>
        <begin position="1"/>
        <end position="25"/>
    </location>
</feature>
<proteinExistence type="predicted"/>
<dbReference type="RefSeq" id="XP_001471045.2">
    <property type="nucleotide sequence ID" value="XM_001470995.2"/>
</dbReference>
<keyword evidence="4" id="KW-0732">Signal</keyword>
<feature type="compositionally biased region" description="Low complexity" evidence="2">
    <location>
        <begin position="498"/>
        <end position="519"/>
    </location>
</feature>
<gene>
    <name evidence="5" type="ORF">TTHERM_00467739</name>
</gene>
<reference evidence="6" key="1">
    <citation type="journal article" date="2006" name="PLoS Biol.">
        <title>Macronuclear genome sequence of the ciliate Tetrahymena thermophila, a model eukaryote.</title>
        <authorList>
            <person name="Eisen J.A."/>
            <person name="Coyne R.S."/>
            <person name="Wu M."/>
            <person name="Wu D."/>
            <person name="Thiagarajan M."/>
            <person name="Wortman J.R."/>
            <person name="Badger J.H."/>
            <person name="Ren Q."/>
            <person name="Amedeo P."/>
            <person name="Jones K.M."/>
            <person name="Tallon L.J."/>
            <person name="Delcher A.L."/>
            <person name="Salzberg S.L."/>
            <person name="Silva J.C."/>
            <person name="Haas B.J."/>
            <person name="Majoros W.H."/>
            <person name="Farzad M."/>
            <person name="Carlton J.M."/>
            <person name="Smith R.K. Jr."/>
            <person name="Garg J."/>
            <person name="Pearlman R.E."/>
            <person name="Karrer K.M."/>
            <person name="Sun L."/>
            <person name="Manning G."/>
            <person name="Elde N.C."/>
            <person name="Turkewitz A.P."/>
            <person name="Asai D.J."/>
            <person name="Wilkes D.E."/>
            <person name="Wang Y."/>
            <person name="Cai H."/>
            <person name="Collins K."/>
            <person name="Stewart B.A."/>
            <person name="Lee S.R."/>
            <person name="Wilamowska K."/>
            <person name="Weinberg Z."/>
            <person name="Ruzzo W.L."/>
            <person name="Wloga D."/>
            <person name="Gaertig J."/>
            <person name="Frankel J."/>
            <person name="Tsao C.-C."/>
            <person name="Gorovsky M.A."/>
            <person name="Keeling P.J."/>
            <person name="Waller R.F."/>
            <person name="Patron N.J."/>
            <person name="Cherry J.M."/>
            <person name="Stover N.A."/>
            <person name="Krieger C.J."/>
            <person name="del Toro C."/>
            <person name="Ryder H.F."/>
            <person name="Williamson S.C."/>
            <person name="Barbeau R.A."/>
            <person name="Hamilton E.P."/>
            <person name="Orias E."/>
        </authorList>
    </citation>
    <scope>NUCLEOTIDE SEQUENCE [LARGE SCALE GENOMIC DNA]</scope>
    <source>
        <strain evidence="6">SB210</strain>
    </source>
</reference>
<feature type="compositionally biased region" description="Polar residues" evidence="2">
    <location>
        <begin position="640"/>
        <end position="659"/>
    </location>
</feature>
<feature type="region of interest" description="Disordered" evidence="2">
    <location>
        <begin position="466"/>
        <end position="528"/>
    </location>
</feature>
<organism evidence="5 6">
    <name type="scientific">Tetrahymena thermophila (strain SB210)</name>
    <dbReference type="NCBI Taxonomy" id="312017"/>
    <lineage>
        <taxon>Eukaryota</taxon>
        <taxon>Sar</taxon>
        <taxon>Alveolata</taxon>
        <taxon>Ciliophora</taxon>
        <taxon>Intramacronucleata</taxon>
        <taxon>Oligohymenophorea</taxon>
        <taxon>Hymenostomatida</taxon>
        <taxon>Tetrahymenina</taxon>
        <taxon>Tetrahymenidae</taxon>
        <taxon>Tetrahymena</taxon>
    </lineage>
</organism>
<feature type="chain" id="PRO_5002675313" evidence="4">
    <location>
        <begin position="26"/>
        <end position="717"/>
    </location>
</feature>
<protein>
    <submittedName>
        <fullName evidence="5">Transmembrane protein, putative</fullName>
    </submittedName>
</protein>
<feature type="region of interest" description="Disordered" evidence="2">
    <location>
        <begin position="564"/>
        <end position="609"/>
    </location>
</feature>
<sequence length="717" mass="82224">MVNQNKKILGLAILVLVAFIQKVECTLNEKEVIKVAEKVPFCITNLDWKAKNQTDGEQNIFLFQASKESDYLLLNVANLNDFTLNPSIIITQSLQDLKQVNRQSEKNSTHHNINYITCSLSYTQSCIISNLSSNVKPGQTFYLMFKRPGVNYKPIARIIPQNFTKTDNTEVIDIVASQNSGITLLNDDTVKQVNIQLPQINLKQLQNDDDICQIEVFFLNPNGSLFGKNSQSNQQVDLQKEVNITLNKTPISQDSILFQSNLLQNRQFVIEFDPKKLQQITAEQTNNELRIQVSNNNNNKNWMVIAYKYNIVSKKVRNVILTTPLISNLNKEINQSQLLIKFQNPFLEHLSSQDQDKKNLFYLNQEKVNNSSLLFNLKSLNSQNQNISENIKSKLYFSKQQLESDQPQAIYNGLGIFSIETKYVLKAINQINDLQGIYLRVLIQDEQIIQNNLIEINTRVLMDTDQSYDANDNDNNSNQNNNNNSNQNNDNKNDKINENNNSNNDNKNNTNNNNNNNSNDKNKQDSNSKGDQTFLYIIVVVGLAFIIISTLIYVKCQNRQLEDPEQLDEVGEDGEKQSDNHEDIEKGHSSGDHSGNTIKKPQSTKNSIKTNGNHIQLAQDDDKSGLYEMEQNHLSDRKQNANQGDLSANNLNNDKNQLLSKKPPQRKKNRKNHLRIEIEEQDNAKEQQQFIKLQQLKLLQQKALQQKQQQKQITQQK</sequence>
<keyword evidence="6" id="KW-1185">Reference proteome</keyword>
<dbReference type="InParanoid" id="A4VCU4"/>
<feature type="compositionally biased region" description="Low complexity" evidence="2">
    <location>
        <begin position="473"/>
        <end position="490"/>
    </location>
</feature>
<dbReference type="GeneID" id="7830468"/>
<evidence type="ECO:0000313" key="5">
    <source>
        <dbReference type="EMBL" id="EDK31348.2"/>
    </source>
</evidence>
<evidence type="ECO:0000256" key="4">
    <source>
        <dbReference type="SAM" id="SignalP"/>
    </source>
</evidence>
<name>A4VCU4_TETTS</name>
<feature type="compositionally biased region" description="Basic residues" evidence="2">
    <location>
        <begin position="663"/>
        <end position="673"/>
    </location>
</feature>
<dbReference type="KEGG" id="tet:TTHERM_00467739"/>
<dbReference type="Proteomes" id="UP000009168">
    <property type="component" value="Unassembled WGS sequence"/>
</dbReference>